<organism evidence="1 2">
    <name type="scientific">Ixodes persulcatus</name>
    <name type="common">Taiga tick</name>
    <dbReference type="NCBI Taxonomy" id="34615"/>
    <lineage>
        <taxon>Eukaryota</taxon>
        <taxon>Metazoa</taxon>
        <taxon>Ecdysozoa</taxon>
        <taxon>Arthropoda</taxon>
        <taxon>Chelicerata</taxon>
        <taxon>Arachnida</taxon>
        <taxon>Acari</taxon>
        <taxon>Parasitiformes</taxon>
        <taxon>Ixodida</taxon>
        <taxon>Ixodoidea</taxon>
        <taxon>Ixodidae</taxon>
        <taxon>Ixodinae</taxon>
        <taxon>Ixodes</taxon>
    </lineage>
</organism>
<name>A0AC60PPT5_IXOPE</name>
<keyword evidence="2" id="KW-1185">Reference proteome</keyword>
<sequence length="776" mass="86073">MASGTSGGYLLLLAFICQGLGCSCQAQANTSAPSENTTSASARNHSSFIFDTVTYPVTDGGSSPLISGIGVGILDSLADTPTDATLLELTSFTRRQQRITENYMLAFVFYAISLTVLFILCVMLLVWLIITREAMNVALKEWAPDLYNSTFLNLKLFVNLTLGQIADSRKRQLPFHNVSRVLGPDFDRTFEKFIASSVMEDARVPLHHMARDCATDHRYLGRVLNAAGHHRLGVTFRKIGDQCARVHRDNEELFGNVVEAVARTTAPYRLKLLEILADSMSTLDASDVDVSPSYTSIDMLQMKLQGLQGVLQKFTLRQRSPIVNDSLSSHEDLFQRLLLSIRNTSMHPAICSGASSHGPLHRISSLTAIHSTEHTHDHLVTPVRHAHSCTTVETLLPPPPQRVIIATPPLLPPAPIMMPPPMIIQPPPPPQANEAWLPAQGDSLARDIRDTNVFRRLEAIHTLASTPTVYNCNGLRQTENQQAATAHTTINFYGSSAPSGYGLMPQAQPMYAMPSSPGTTSVRRVTSLSQLYSSTVATAPAYPQYQYAYPAAAPVSQRTVSFRRVGSTSQPCQVNTQIPATTTVQYAEYPTVTQTPQGATTCDEQERRSRRLQYVYPTVSEVPQGKASVTRATTQQVSVKKKVKATERDRWLEGMQTKKALEGYRLNKTVIAKESIYYNSRGSSLLFEARTGVLRTRTYRAKYQEMDTVCAACGEEDETAEHLILYCKGLHPMHTEDNIDLIRSLGFRDSEGKVDFKTVEITKQRLSEWWQKAREN</sequence>
<gene>
    <name evidence="1" type="ORF">HPB47_001809</name>
</gene>
<reference evidence="1 2" key="1">
    <citation type="journal article" date="2020" name="Cell">
        <title>Large-Scale Comparative Analyses of Tick Genomes Elucidate Their Genetic Diversity and Vector Capacities.</title>
        <authorList>
            <consortium name="Tick Genome and Microbiome Consortium (TIGMIC)"/>
            <person name="Jia N."/>
            <person name="Wang J."/>
            <person name="Shi W."/>
            <person name="Du L."/>
            <person name="Sun Y."/>
            <person name="Zhan W."/>
            <person name="Jiang J.F."/>
            <person name="Wang Q."/>
            <person name="Zhang B."/>
            <person name="Ji P."/>
            <person name="Bell-Sakyi L."/>
            <person name="Cui X.M."/>
            <person name="Yuan T.T."/>
            <person name="Jiang B.G."/>
            <person name="Yang W.F."/>
            <person name="Lam T.T."/>
            <person name="Chang Q.C."/>
            <person name="Ding S.J."/>
            <person name="Wang X.J."/>
            <person name="Zhu J.G."/>
            <person name="Ruan X.D."/>
            <person name="Zhao L."/>
            <person name="Wei J.T."/>
            <person name="Ye R.Z."/>
            <person name="Que T.C."/>
            <person name="Du C.H."/>
            <person name="Zhou Y.H."/>
            <person name="Cheng J.X."/>
            <person name="Dai P.F."/>
            <person name="Guo W.B."/>
            <person name="Han X.H."/>
            <person name="Huang E.J."/>
            <person name="Li L.F."/>
            <person name="Wei W."/>
            <person name="Gao Y.C."/>
            <person name="Liu J.Z."/>
            <person name="Shao H.Z."/>
            <person name="Wang X."/>
            <person name="Wang C.C."/>
            <person name="Yang T.C."/>
            <person name="Huo Q.B."/>
            <person name="Li W."/>
            <person name="Chen H.Y."/>
            <person name="Chen S.E."/>
            <person name="Zhou L.G."/>
            <person name="Ni X.B."/>
            <person name="Tian J.H."/>
            <person name="Sheng Y."/>
            <person name="Liu T."/>
            <person name="Pan Y.S."/>
            <person name="Xia L.Y."/>
            <person name="Li J."/>
            <person name="Zhao F."/>
            <person name="Cao W.C."/>
        </authorList>
    </citation>
    <scope>NUCLEOTIDE SEQUENCE [LARGE SCALE GENOMIC DNA]</scope>
    <source>
        <strain evidence="1">Iper-2018</strain>
    </source>
</reference>
<protein>
    <submittedName>
        <fullName evidence="1">Uncharacterized protein</fullName>
    </submittedName>
</protein>
<comment type="caution">
    <text evidence="1">The sequence shown here is derived from an EMBL/GenBank/DDBJ whole genome shotgun (WGS) entry which is preliminary data.</text>
</comment>
<accession>A0AC60PPT5</accession>
<dbReference type="Proteomes" id="UP000805193">
    <property type="component" value="Unassembled WGS sequence"/>
</dbReference>
<proteinExistence type="predicted"/>
<evidence type="ECO:0000313" key="2">
    <source>
        <dbReference type="Proteomes" id="UP000805193"/>
    </source>
</evidence>
<evidence type="ECO:0000313" key="1">
    <source>
        <dbReference type="EMBL" id="KAG0422365.1"/>
    </source>
</evidence>
<dbReference type="EMBL" id="JABSTQ010010243">
    <property type="protein sequence ID" value="KAG0422365.1"/>
    <property type="molecule type" value="Genomic_DNA"/>
</dbReference>